<dbReference type="AlphaFoldDB" id="K7L4N9"/>
<protein>
    <submittedName>
        <fullName evidence="1 2">Uncharacterized protein</fullName>
    </submittedName>
</protein>
<dbReference type="HOGENOM" id="CLU_1672409_0_0_1"/>
<dbReference type="Gramene" id="KRH41437">
    <property type="protein sequence ID" value="KRH41437"/>
    <property type="gene ID" value="GLYMA_08G029800"/>
</dbReference>
<dbReference type="EMBL" id="CM000841">
    <property type="protein sequence ID" value="KRH41437.1"/>
    <property type="molecule type" value="Genomic_DNA"/>
</dbReference>
<evidence type="ECO:0000313" key="1">
    <source>
        <dbReference type="EMBL" id="KRH41437.1"/>
    </source>
</evidence>
<keyword evidence="3" id="KW-1185">Reference proteome</keyword>
<name>K7L4N9_SOYBN</name>
<evidence type="ECO:0000313" key="2">
    <source>
        <dbReference type="EnsemblPlants" id="KRH41437"/>
    </source>
</evidence>
<evidence type="ECO:0000313" key="3">
    <source>
        <dbReference type="Proteomes" id="UP000008827"/>
    </source>
</evidence>
<organism evidence="1">
    <name type="scientific">Glycine max</name>
    <name type="common">Soybean</name>
    <name type="synonym">Glycine hispida</name>
    <dbReference type="NCBI Taxonomy" id="3847"/>
    <lineage>
        <taxon>Eukaryota</taxon>
        <taxon>Viridiplantae</taxon>
        <taxon>Streptophyta</taxon>
        <taxon>Embryophyta</taxon>
        <taxon>Tracheophyta</taxon>
        <taxon>Spermatophyta</taxon>
        <taxon>Magnoliopsida</taxon>
        <taxon>eudicotyledons</taxon>
        <taxon>Gunneridae</taxon>
        <taxon>Pentapetalae</taxon>
        <taxon>rosids</taxon>
        <taxon>fabids</taxon>
        <taxon>Fabales</taxon>
        <taxon>Fabaceae</taxon>
        <taxon>Papilionoideae</taxon>
        <taxon>50 kb inversion clade</taxon>
        <taxon>NPAAA clade</taxon>
        <taxon>indigoferoid/millettioid clade</taxon>
        <taxon>Phaseoleae</taxon>
        <taxon>Glycine</taxon>
        <taxon>Glycine subgen. Soja</taxon>
    </lineage>
</organism>
<dbReference type="PaxDb" id="3847-GLYMA08G03371.1"/>
<dbReference type="Proteomes" id="UP000008827">
    <property type="component" value="Chromosome 8"/>
</dbReference>
<reference evidence="1 2" key="1">
    <citation type="journal article" date="2010" name="Nature">
        <title>Genome sequence of the palaeopolyploid soybean.</title>
        <authorList>
            <person name="Schmutz J."/>
            <person name="Cannon S.B."/>
            <person name="Schlueter J."/>
            <person name="Ma J."/>
            <person name="Mitros T."/>
            <person name="Nelson W."/>
            <person name="Hyten D.L."/>
            <person name="Song Q."/>
            <person name="Thelen J.J."/>
            <person name="Cheng J."/>
            <person name="Xu D."/>
            <person name="Hellsten U."/>
            <person name="May G.D."/>
            <person name="Yu Y."/>
            <person name="Sakurai T."/>
            <person name="Umezawa T."/>
            <person name="Bhattacharyya M.K."/>
            <person name="Sandhu D."/>
            <person name="Valliyodan B."/>
            <person name="Lindquist E."/>
            <person name="Peto M."/>
            <person name="Grant D."/>
            <person name="Shu S."/>
            <person name="Goodstein D."/>
            <person name="Barry K."/>
            <person name="Futrell-Griggs M."/>
            <person name="Abernathy B."/>
            <person name="Du J."/>
            <person name="Tian Z."/>
            <person name="Zhu L."/>
            <person name="Gill N."/>
            <person name="Joshi T."/>
            <person name="Libault M."/>
            <person name="Sethuraman A."/>
            <person name="Zhang X.-C."/>
            <person name="Shinozaki K."/>
            <person name="Nguyen H.T."/>
            <person name="Wing R.A."/>
            <person name="Cregan P."/>
            <person name="Specht J."/>
            <person name="Grimwood J."/>
            <person name="Rokhsar D."/>
            <person name="Stacey G."/>
            <person name="Shoemaker R.C."/>
            <person name="Jackson S.A."/>
        </authorList>
    </citation>
    <scope>NUCLEOTIDE SEQUENCE</scope>
    <source>
        <strain evidence="2">cv. Williams 82</strain>
        <tissue evidence="1">Callus</tissue>
    </source>
</reference>
<dbReference type="InParanoid" id="K7L4N9"/>
<dbReference type="EnsemblPlants" id="KRH41437">
    <property type="protein sequence ID" value="KRH41437"/>
    <property type="gene ID" value="GLYMA_08G029800"/>
</dbReference>
<sequence>MGGAEYNFKGCYGGSVDWHIWFIEVTYQIWKARNEWVFLDIAWSHSNILNEAKVIFLQHKLVDPSLDIIQPKETHRRVLVECLFILPSKVATILWGFDGKVATPNYGRTIKFSRSKLFPYQLIPSQIGSLQGLLPRFLIRLNLMQRAFLIGNLHHQDF</sequence>
<reference evidence="1" key="3">
    <citation type="submission" date="2018-07" db="EMBL/GenBank/DDBJ databases">
        <title>WGS assembly of Glycine max.</title>
        <authorList>
            <person name="Schmutz J."/>
            <person name="Cannon S."/>
            <person name="Schlueter J."/>
            <person name="Ma J."/>
            <person name="Mitros T."/>
            <person name="Nelson W."/>
            <person name="Hyten D."/>
            <person name="Song Q."/>
            <person name="Thelen J."/>
            <person name="Cheng J."/>
            <person name="Xu D."/>
            <person name="Hellsten U."/>
            <person name="May G."/>
            <person name="Yu Y."/>
            <person name="Sakurai T."/>
            <person name="Umezawa T."/>
            <person name="Bhattacharyya M."/>
            <person name="Sandhu D."/>
            <person name="Valliyodan B."/>
            <person name="Lindquist E."/>
            <person name="Peto M."/>
            <person name="Grant D."/>
            <person name="Shu S."/>
            <person name="Goodstein D."/>
            <person name="Barry K."/>
            <person name="Futrell-Griggs M."/>
            <person name="Abernathy B."/>
            <person name="Du J."/>
            <person name="Tian Z."/>
            <person name="Zhu L."/>
            <person name="Gill N."/>
            <person name="Joshi T."/>
            <person name="Libault M."/>
            <person name="Sethuraman A."/>
            <person name="Zhang X."/>
            <person name="Shinozaki K."/>
            <person name="Nguyen H."/>
            <person name="Wing R."/>
            <person name="Cregan P."/>
            <person name="Specht J."/>
            <person name="Grimwood J."/>
            <person name="Rokhsar D."/>
            <person name="Stacey G."/>
            <person name="Shoemaker R."/>
            <person name="Jackson S."/>
        </authorList>
    </citation>
    <scope>NUCLEOTIDE SEQUENCE</scope>
    <source>
        <tissue evidence="1">Callus</tissue>
    </source>
</reference>
<accession>K7L4N9</accession>
<proteinExistence type="predicted"/>
<reference evidence="2" key="2">
    <citation type="submission" date="2018-02" db="UniProtKB">
        <authorList>
            <consortium name="EnsemblPlants"/>
        </authorList>
    </citation>
    <scope>IDENTIFICATION</scope>
    <source>
        <strain evidence="2">Williams 82</strain>
    </source>
</reference>
<gene>
    <name evidence="1" type="ORF">GLYMA_08G029800</name>
</gene>